<feature type="compositionally biased region" description="Gly residues" evidence="1">
    <location>
        <begin position="231"/>
        <end position="243"/>
    </location>
</feature>
<feature type="compositionally biased region" description="Gly residues" evidence="1">
    <location>
        <begin position="295"/>
        <end position="307"/>
    </location>
</feature>
<dbReference type="Proteomes" id="UP000660262">
    <property type="component" value="Unassembled WGS sequence"/>
</dbReference>
<feature type="compositionally biased region" description="Low complexity" evidence="1">
    <location>
        <begin position="308"/>
        <end position="321"/>
    </location>
</feature>
<accession>A0A830HLX2</accession>
<feature type="region of interest" description="Disordered" evidence="1">
    <location>
        <begin position="203"/>
        <end position="456"/>
    </location>
</feature>
<keyword evidence="3" id="KW-1185">Reference proteome</keyword>
<feature type="compositionally biased region" description="Low complexity" evidence="1">
    <location>
        <begin position="244"/>
        <end position="294"/>
    </location>
</feature>
<protein>
    <recommendedName>
        <fullName evidence="4">MHD domain-containing protein</fullName>
    </recommendedName>
</protein>
<sequence length="695" mass="68943">MAHRGSAALVRLLLNGGGAHEQANYQGGDDGDDDVPIIVCTGAMSVSMSRAAATALASRRSQNQQRRVDVVTDAHGRFAVFEVPIGDASVVAVVVPAPAGVAERPIWAHRAAQAAAATIRAGVGKGGVAATIKTRKKDISVALERIIAAAVQPAVLATTTECAVVSDAPTLHTLKEIRLPETPPEEANLQDPTPAWAVVAAARPRPTQPQPAATVPPAQPSTATPAAPDAGGFGFDSDFGGGATAVAVPPAQPSTATPAAPDAGGFDFDFGGDTAAATVPPAQPSAATPAAPDAGGFGFDSDFGGGAPPTATPAAPLGDALPPAPAPDAGGFGFGFGFGGGAPPPDTQAAPLGGALPPAPAPDAGGFDFDFGGGAPPTATPPAPDAGGFGFGFGFGGGAPPPDTQAAPLGGALPPAPDAGGFGFGFGEREPQIRVPPPSPMSAVPPMSSYEDPSAPPSIGYQKPGDHGVVEHHRARVRGARVEAYGVLGEMIGSVGLTLILPSSSGLSAGVCMRIAGAAGAPAGLPGGGAAQIPADATGVCSGRYVHRASFRERPVHASLHALTPPSAQGIAVVCLVVRYEPGWPNPQDAEDVNISISIPSQATARMIAASPGGGEMADGSTLTWRGHRLAPARELRFRVRLSGLGAKEVACMAAARVVVPEQVIGSATTPCGYNINVGGLACASSWDAKLECAI</sequence>
<evidence type="ECO:0000313" key="2">
    <source>
        <dbReference type="EMBL" id="GHP06037.1"/>
    </source>
</evidence>
<feature type="compositionally biased region" description="Low complexity" evidence="1">
    <location>
        <begin position="349"/>
        <end position="370"/>
    </location>
</feature>
<organism evidence="2 3">
    <name type="scientific">Pycnococcus provasolii</name>
    <dbReference type="NCBI Taxonomy" id="41880"/>
    <lineage>
        <taxon>Eukaryota</taxon>
        <taxon>Viridiplantae</taxon>
        <taxon>Chlorophyta</taxon>
        <taxon>Pseudoscourfieldiophyceae</taxon>
        <taxon>Pseudoscourfieldiales</taxon>
        <taxon>Pycnococcaceae</taxon>
        <taxon>Pycnococcus</taxon>
    </lineage>
</organism>
<dbReference type="AlphaFoldDB" id="A0A830HLX2"/>
<name>A0A830HLX2_9CHLO</name>
<dbReference type="EMBL" id="BNJQ01000011">
    <property type="protein sequence ID" value="GHP06037.1"/>
    <property type="molecule type" value="Genomic_DNA"/>
</dbReference>
<feature type="compositionally biased region" description="Gly residues" evidence="1">
    <location>
        <begin position="387"/>
        <end position="398"/>
    </location>
</feature>
<evidence type="ECO:0008006" key="4">
    <source>
        <dbReference type="Google" id="ProtNLM"/>
    </source>
</evidence>
<proteinExistence type="predicted"/>
<evidence type="ECO:0000313" key="3">
    <source>
        <dbReference type="Proteomes" id="UP000660262"/>
    </source>
</evidence>
<gene>
    <name evidence="2" type="ORF">PPROV_000478400</name>
</gene>
<reference evidence="2" key="1">
    <citation type="submission" date="2020-10" db="EMBL/GenBank/DDBJ databases">
        <title>Unveiling of a novel bifunctional photoreceptor, Dualchrome1, isolated from a cosmopolitan green alga.</title>
        <authorList>
            <person name="Suzuki S."/>
            <person name="Kawachi M."/>
        </authorList>
    </citation>
    <scope>NUCLEOTIDE SEQUENCE</scope>
    <source>
        <strain evidence="2">NIES 2893</strain>
    </source>
</reference>
<feature type="compositionally biased region" description="Gly residues" evidence="1">
    <location>
        <begin position="330"/>
        <end position="341"/>
    </location>
</feature>
<feature type="compositionally biased region" description="Low complexity" evidence="1">
    <location>
        <begin position="203"/>
        <end position="230"/>
    </location>
</feature>
<comment type="caution">
    <text evidence="2">The sequence shown here is derived from an EMBL/GenBank/DDBJ whole genome shotgun (WGS) entry which is preliminary data.</text>
</comment>
<feature type="compositionally biased region" description="Low complexity" evidence="1">
    <location>
        <begin position="404"/>
        <end position="413"/>
    </location>
</feature>
<evidence type="ECO:0000256" key="1">
    <source>
        <dbReference type="SAM" id="MobiDB-lite"/>
    </source>
</evidence>